<comment type="caution">
    <text evidence="1">The sequence shown here is derived from an EMBL/GenBank/DDBJ whole genome shotgun (WGS) entry which is preliminary data.</text>
</comment>
<protein>
    <submittedName>
        <fullName evidence="1">Uncharacterized protein</fullName>
    </submittedName>
</protein>
<evidence type="ECO:0000313" key="1">
    <source>
        <dbReference type="EMBL" id="KAK9160480.1"/>
    </source>
</evidence>
<reference evidence="1 2" key="1">
    <citation type="submission" date="2024-01" db="EMBL/GenBank/DDBJ databases">
        <title>Genome assemblies of Stephania.</title>
        <authorList>
            <person name="Yang L."/>
        </authorList>
    </citation>
    <scope>NUCLEOTIDE SEQUENCE [LARGE SCALE GENOMIC DNA]</scope>
    <source>
        <strain evidence="1">YNDBR</strain>
        <tissue evidence="1">Leaf</tissue>
    </source>
</reference>
<dbReference type="Proteomes" id="UP001420932">
    <property type="component" value="Unassembled WGS sequence"/>
</dbReference>
<dbReference type="AlphaFoldDB" id="A0AAP0PYV1"/>
<accession>A0AAP0PYV1</accession>
<organism evidence="1 2">
    <name type="scientific">Stephania yunnanensis</name>
    <dbReference type="NCBI Taxonomy" id="152371"/>
    <lineage>
        <taxon>Eukaryota</taxon>
        <taxon>Viridiplantae</taxon>
        <taxon>Streptophyta</taxon>
        <taxon>Embryophyta</taxon>
        <taxon>Tracheophyta</taxon>
        <taxon>Spermatophyta</taxon>
        <taxon>Magnoliopsida</taxon>
        <taxon>Ranunculales</taxon>
        <taxon>Menispermaceae</taxon>
        <taxon>Menispermoideae</taxon>
        <taxon>Cissampelideae</taxon>
        <taxon>Stephania</taxon>
    </lineage>
</organism>
<gene>
    <name evidence="1" type="ORF">Syun_006821</name>
</gene>
<dbReference type="EMBL" id="JBBNAF010000003">
    <property type="protein sequence ID" value="KAK9160480.1"/>
    <property type="molecule type" value="Genomic_DNA"/>
</dbReference>
<sequence length="284" mass="33312">MRLQVGQLDKVDKHRFWYKGISKVVYQQAGQREDWRLSLSPRHEVPIITPTAQEEQATISVCFKDCNWNLMWISLLTRSVRERWYRVCKPSLRYSSAALHSVKYKKRRAQDHRPLTWDLHCDTYTDRGTWPSTRRWSPLFVAALETKVVCLGPLPPVAVQSPPFAAFRRCRGTLFDPRRYFYAFDDDRLLLEVFWKTVIGLHDKHLGYVTEYFKNNILFREIFLGKAFQVVGKGVCIIFMSVILSFQALDGAFNVFCNENAKLQRRRQELTQTTPDQQVVDEAV</sequence>
<evidence type="ECO:0000313" key="2">
    <source>
        <dbReference type="Proteomes" id="UP001420932"/>
    </source>
</evidence>
<keyword evidence="2" id="KW-1185">Reference proteome</keyword>
<proteinExistence type="predicted"/>
<name>A0AAP0PYV1_9MAGN</name>